<feature type="domain" description="Helicase C-terminal" evidence="10">
    <location>
        <begin position="208"/>
        <end position="354"/>
    </location>
</feature>
<dbReference type="GO" id="GO:0009378">
    <property type="term" value="F:four-way junction helicase activity"/>
    <property type="evidence" value="ECO:0007669"/>
    <property type="project" value="TreeGrafter"/>
</dbReference>
<evidence type="ECO:0000256" key="8">
    <source>
        <dbReference type="SAM" id="MobiDB-lite"/>
    </source>
</evidence>
<dbReference type="NCBIfam" id="TIGR00614">
    <property type="entry name" value="recQ_fam"/>
    <property type="match status" value="1"/>
</dbReference>
<keyword evidence="12" id="KW-1185">Reference proteome</keyword>
<proteinExistence type="inferred from homology"/>
<dbReference type="OMA" id="TVENFVY"/>
<dbReference type="PANTHER" id="PTHR13710:SF120">
    <property type="entry name" value="BIFUNCTIONAL 3'-5' EXONUCLEASE_ATP-DEPENDENT HELICASE WRN"/>
    <property type="match status" value="1"/>
</dbReference>
<accession>S7RZV5</accession>
<dbReference type="Pfam" id="PF16124">
    <property type="entry name" value="RecQ_Zn_bind"/>
    <property type="match status" value="1"/>
</dbReference>
<keyword evidence="4 7" id="KW-0347">Helicase</keyword>
<evidence type="ECO:0000259" key="9">
    <source>
        <dbReference type="PROSITE" id="PS51192"/>
    </source>
</evidence>
<evidence type="ECO:0000256" key="4">
    <source>
        <dbReference type="ARBA" id="ARBA00022806"/>
    </source>
</evidence>
<keyword evidence="2 7" id="KW-0547">Nucleotide-binding</keyword>
<evidence type="ECO:0000313" key="12">
    <source>
        <dbReference type="Proteomes" id="UP000030669"/>
    </source>
</evidence>
<name>S7RZV5_GLOTA</name>
<dbReference type="InterPro" id="IPR001650">
    <property type="entry name" value="Helicase_C-like"/>
</dbReference>
<dbReference type="Gene3D" id="3.40.50.300">
    <property type="entry name" value="P-loop containing nucleotide triphosphate hydrolases"/>
    <property type="match status" value="2"/>
</dbReference>
<dbReference type="PROSITE" id="PS51192">
    <property type="entry name" value="HELICASE_ATP_BIND_1"/>
    <property type="match status" value="1"/>
</dbReference>
<dbReference type="KEGG" id="gtr:GLOTRDRAFT_113184"/>
<dbReference type="GO" id="GO:0016887">
    <property type="term" value="F:ATP hydrolysis activity"/>
    <property type="evidence" value="ECO:0007669"/>
    <property type="project" value="RHEA"/>
</dbReference>
<comment type="catalytic activity">
    <reaction evidence="7">
        <text>ATP + H2O = ADP + phosphate + H(+)</text>
        <dbReference type="Rhea" id="RHEA:13065"/>
        <dbReference type="ChEBI" id="CHEBI:15377"/>
        <dbReference type="ChEBI" id="CHEBI:15378"/>
        <dbReference type="ChEBI" id="CHEBI:30616"/>
        <dbReference type="ChEBI" id="CHEBI:43474"/>
        <dbReference type="ChEBI" id="CHEBI:456216"/>
    </reaction>
</comment>
<comment type="similarity">
    <text evidence="1 7">Belongs to the helicase family. RecQ subfamily.</text>
</comment>
<feature type="region of interest" description="Disordered" evidence="8">
    <location>
        <begin position="640"/>
        <end position="683"/>
    </location>
</feature>
<dbReference type="SMART" id="SM00490">
    <property type="entry name" value="HELICc"/>
    <property type="match status" value="1"/>
</dbReference>
<protein>
    <recommendedName>
        <fullName evidence="7">ATP-dependent DNA helicase</fullName>
        <ecNumber evidence="7">5.6.2.4</ecNumber>
    </recommendedName>
</protein>
<keyword evidence="3 7" id="KW-0378">Hydrolase</keyword>
<reference evidence="11 12" key="1">
    <citation type="journal article" date="2012" name="Science">
        <title>The Paleozoic origin of enzymatic lignin decomposition reconstructed from 31 fungal genomes.</title>
        <authorList>
            <person name="Floudas D."/>
            <person name="Binder M."/>
            <person name="Riley R."/>
            <person name="Barry K."/>
            <person name="Blanchette R.A."/>
            <person name="Henrissat B."/>
            <person name="Martinez A.T."/>
            <person name="Otillar R."/>
            <person name="Spatafora J.W."/>
            <person name="Yadav J.S."/>
            <person name="Aerts A."/>
            <person name="Benoit I."/>
            <person name="Boyd A."/>
            <person name="Carlson A."/>
            <person name="Copeland A."/>
            <person name="Coutinho P.M."/>
            <person name="de Vries R.P."/>
            <person name="Ferreira P."/>
            <person name="Findley K."/>
            <person name="Foster B."/>
            <person name="Gaskell J."/>
            <person name="Glotzer D."/>
            <person name="Gorecki P."/>
            <person name="Heitman J."/>
            <person name="Hesse C."/>
            <person name="Hori C."/>
            <person name="Igarashi K."/>
            <person name="Jurgens J.A."/>
            <person name="Kallen N."/>
            <person name="Kersten P."/>
            <person name="Kohler A."/>
            <person name="Kuees U."/>
            <person name="Kumar T.K.A."/>
            <person name="Kuo A."/>
            <person name="LaButti K."/>
            <person name="Larrondo L.F."/>
            <person name="Lindquist E."/>
            <person name="Ling A."/>
            <person name="Lombard V."/>
            <person name="Lucas S."/>
            <person name="Lundell T."/>
            <person name="Martin R."/>
            <person name="McLaughlin D.J."/>
            <person name="Morgenstern I."/>
            <person name="Morin E."/>
            <person name="Murat C."/>
            <person name="Nagy L.G."/>
            <person name="Nolan M."/>
            <person name="Ohm R.A."/>
            <person name="Patyshakuliyeva A."/>
            <person name="Rokas A."/>
            <person name="Ruiz-Duenas F.J."/>
            <person name="Sabat G."/>
            <person name="Salamov A."/>
            <person name="Samejima M."/>
            <person name="Schmutz J."/>
            <person name="Slot J.C."/>
            <person name="St John F."/>
            <person name="Stenlid J."/>
            <person name="Sun H."/>
            <person name="Sun S."/>
            <person name="Syed K."/>
            <person name="Tsang A."/>
            <person name="Wiebenga A."/>
            <person name="Young D."/>
            <person name="Pisabarro A."/>
            <person name="Eastwood D.C."/>
            <person name="Martin F."/>
            <person name="Cullen D."/>
            <person name="Grigoriev I.V."/>
            <person name="Hibbett D.S."/>
        </authorList>
    </citation>
    <scope>NUCLEOTIDE SEQUENCE [LARGE SCALE GENOMIC DNA]</scope>
    <source>
        <strain evidence="11 12">ATCC 11539</strain>
    </source>
</reference>
<evidence type="ECO:0000256" key="3">
    <source>
        <dbReference type="ARBA" id="ARBA00022801"/>
    </source>
</evidence>
<dbReference type="InterPro" id="IPR027417">
    <property type="entry name" value="P-loop_NTPase"/>
</dbReference>
<evidence type="ECO:0000256" key="6">
    <source>
        <dbReference type="ARBA" id="ARBA00034617"/>
    </source>
</evidence>
<dbReference type="InterPro" id="IPR014001">
    <property type="entry name" value="Helicase_ATP-bd"/>
</dbReference>
<organism evidence="11 12">
    <name type="scientific">Gloeophyllum trabeum (strain ATCC 11539 / FP-39264 / Madison 617)</name>
    <name type="common">Brown rot fungus</name>
    <dbReference type="NCBI Taxonomy" id="670483"/>
    <lineage>
        <taxon>Eukaryota</taxon>
        <taxon>Fungi</taxon>
        <taxon>Dikarya</taxon>
        <taxon>Basidiomycota</taxon>
        <taxon>Agaricomycotina</taxon>
        <taxon>Agaricomycetes</taxon>
        <taxon>Gloeophyllales</taxon>
        <taxon>Gloeophyllaceae</taxon>
        <taxon>Gloeophyllum</taxon>
    </lineage>
</organism>
<dbReference type="Pfam" id="PF00270">
    <property type="entry name" value="DEAD"/>
    <property type="match status" value="1"/>
</dbReference>
<dbReference type="GO" id="GO:0005524">
    <property type="term" value="F:ATP binding"/>
    <property type="evidence" value="ECO:0007669"/>
    <property type="project" value="UniProtKB-KW"/>
</dbReference>
<dbReference type="PROSITE" id="PS51194">
    <property type="entry name" value="HELICASE_CTER"/>
    <property type="match status" value="1"/>
</dbReference>
<evidence type="ECO:0000259" key="10">
    <source>
        <dbReference type="PROSITE" id="PS51194"/>
    </source>
</evidence>
<dbReference type="EMBL" id="KB469296">
    <property type="protein sequence ID" value="EPQ60585.1"/>
    <property type="molecule type" value="Genomic_DNA"/>
</dbReference>
<comment type="subcellular location">
    <subcellularLocation>
        <location evidence="7">Nucleus</location>
    </subcellularLocation>
</comment>
<dbReference type="InterPro" id="IPR036388">
    <property type="entry name" value="WH-like_DNA-bd_sf"/>
</dbReference>
<dbReference type="OrthoDB" id="2507344at2759"/>
<dbReference type="SMART" id="SM00487">
    <property type="entry name" value="DEXDc"/>
    <property type="match status" value="1"/>
</dbReference>
<comment type="catalytic activity">
    <reaction evidence="6 7">
        <text>Couples ATP hydrolysis with the unwinding of duplex DNA by translocating in the 3'-5' direction.</text>
        <dbReference type="EC" id="5.6.2.4"/>
    </reaction>
</comment>
<gene>
    <name evidence="11" type="ORF">GLOTRDRAFT_113184</name>
</gene>
<dbReference type="InterPro" id="IPR032284">
    <property type="entry name" value="RecQ_Zn-bd"/>
</dbReference>
<dbReference type="HOGENOM" id="CLU_001103_9_2_1"/>
<keyword evidence="5 7" id="KW-0067">ATP-binding</keyword>
<feature type="compositionally biased region" description="Basic residues" evidence="8">
    <location>
        <begin position="671"/>
        <end position="683"/>
    </location>
</feature>
<dbReference type="GO" id="GO:0005737">
    <property type="term" value="C:cytoplasm"/>
    <property type="evidence" value="ECO:0007669"/>
    <property type="project" value="TreeGrafter"/>
</dbReference>
<dbReference type="GO" id="GO:0000724">
    <property type="term" value="P:double-strand break repair via homologous recombination"/>
    <property type="evidence" value="ECO:0007669"/>
    <property type="project" value="TreeGrafter"/>
</dbReference>
<dbReference type="Proteomes" id="UP000030669">
    <property type="component" value="Unassembled WGS sequence"/>
</dbReference>
<dbReference type="AlphaFoldDB" id="S7RZV5"/>
<evidence type="ECO:0000313" key="11">
    <source>
        <dbReference type="EMBL" id="EPQ60585.1"/>
    </source>
</evidence>
<evidence type="ECO:0000256" key="5">
    <source>
        <dbReference type="ARBA" id="ARBA00022840"/>
    </source>
</evidence>
<dbReference type="GO" id="GO:0043138">
    <property type="term" value="F:3'-5' DNA helicase activity"/>
    <property type="evidence" value="ECO:0007669"/>
    <property type="project" value="UniProtKB-EC"/>
</dbReference>
<keyword evidence="7" id="KW-0539">Nucleus</keyword>
<dbReference type="GO" id="GO:0005634">
    <property type="term" value="C:nucleus"/>
    <property type="evidence" value="ECO:0007669"/>
    <property type="project" value="UniProtKB-SubCell"/>
</dbReference>
<dbReference type="EC" id="5.6.2.4" evidence="7"/>
<feature type="domain" description="Helicase ATP-binding" evidence="9">
    <location>
        <begin position="26"/>
        <end position="183"/>
    </location>
</feature>
<evidence type="ECO:0000256" key="2">
    <source>
        <dbReference type="ARBA" id="ARBA00022741"/>
    </source>
</evidence>
<dbReference type="PANTHER" id="PTHR13710">
    <property type="entry name" value="DNA HELICASE RECQ FAMILY MEMBER"/>
    <property type="match status" value="1"/>
</dbReference>
<evidence type="ECO:0000256" key="7">
    <source>
        <dbReference type="RuleBase" id="RU364117"/>
    </source>
</evidence>
<dbReference type="eggNOG" id="KOG0352">
    <property type="taxonomic scope" value="Eukaryota"/>
</dbReference>
<dbReference type="GO" id="GO:0005694">
    <property type="term" value="C:chromosome"/>
    <property type="evidence" value="ECO:0007669"/>
    <property type="project" value="TreeGrafter"/>
</dbReference>
<sequence>MEKAHELLKNVFGFSSFRLSQEEVIKRILVDNDNALVLFPTGGGKSLTYQVPALCLDGLTLVISPLIALMRDQVEALRNRGVKAASLDSSLDAETTAWVKNEVLSGALKILYVAPERLNNESFIAMMGRVKISLLAVDESHCISQIARFAEEQDVGRVLCLTATATQAVAEDICKSFLIDPVAGVFRTPVYRPNLSFQVTIATDLDSKVKQLLPHLKARTGPAIIYVTLQRHAEEVANHLRPHGIDPLVYHAGLPSEQRESVQSDFMQKPDAVVCCTIAFGMGIDKANVRLVAHLYMPKTLENYSQEVGRAGRDGLPSTCLMFLSAADIPALEGFARGDTCAERDLQLWMHEVASKGPAADDTLDFNLYQQSKTTPTVLNLCYAQLELDYNHLRAVTPFYSVYTLSQRTASGWAKVMSDNSQAARVIKENWYSKAGGYEIDVVNAATKSGVDRAALTKRINDWEFDGSVSSKASQVRARYAVINPLPKDTTSVNELASKMHQRMVAREDEAVQKIREVIKFATDDDCLAHTLSKYFGDVESVPNQMCGSCTFCTTAEAVPFNPTVAAVPDRDKIAAILAACPERDDPRLLARMAFGITSPRLTAGKWSTSHPLFGSMGDVDFDALIKAFDAECEKAGYRRTEAPAAAPTRKRSYPQSSTSSRGGSWGRGSGSKRARSWRGRYN</sequence>
<dbReference type="STRING" id="670483.S7RZV5"/>
<dbReference type="RefSeq" id="XP_007860961.1">
    <property type="nucleotide sequence ID" value="XM_007862770.1"/>
</dbReference>
<dbReference type="SUPFAM" id="SSF52540">
    <property type="entry name" value="P-loop containing nucleoside triphosphate hydrolases"/>
    <property type="match status" value="1"/>
</dbReference>
<dbReference type="GeneID" id="19299684"/>
<dbReference type="GO" id="GO:0003676">
    <property type="term" value="F:nucleic acid binding"/>
    <property type="evidence" value="ECO:0007669"/>
    <property type="project" value="InterPro"/>
</dbReference>
<evidence type="ECO:0000256" key="1">
    <source>
        <dbReference type="ARBA" id="ARBA00005446"/>
    </source>
</evidence>
<dbReference type="InterPro" id="IPR011545">
    <property type="entry name" value="DEAD/DEAH_box_helicase_dom"/>
</dbReference>
<dbReference type="Gene3D" id="1.10.10.10">
    <property type="entry name" value="Winged helix-like DNA-binding domain superfamily/Winged helix DNA-binding domain"/>
    <property type="match status" value="1"/>
</dbReference>
<dbReference type="InterPro" id="IPR004589">
    <property type="entry name" value="DNA_helicase_ATP-dep_RecQ"/>
</dbReference>
<dbReference type="Pfam" id="PF00271">
    <property type="entry name" value="Helicase_C"/>
    <property type="match status" value="1"/>
</dbReference>